<name>A0ABR3JR90_9AGAR</name>
<dbReference type="InterPro" id="IPR023801">
    <property type="entry name" value="His_deacetylse_dom"/>
</dbReference>
<dbReference type="EMBL" id="JASNQZ010000004">
    <property type="protein sequence ID" value="KAL0958304.1"/>
    <property type="molecule type" value="Genomic_DNA"/>
</dbReference>
<accession>A0ABR3JR90</accession>
<dbReference type="PANTHER" id="PTHR10625">
    <property type="entry name" value="HISTONE DEACETYLASE HDAC1-RELATED"/>
    <property type="match status" value="1"/>
</dbReference>
<dbReference type="SUPFAM" id="SSF52768">
    <property type="entry name" value="Arginase/deacetylase"/>
    <property type="match status" value="1"/>
</dbReference>
<reference evidence="3" key="1">
    <citation type="submission" date="2024-06" db="EMBL/GenBank/DDBJ databases">
        <title>Multi-omics analyses provide insights into the biosynthesis of the anticancer antibiotic pleurotin in Hohenbuehelia grisea.</title>
        <authorList>
            <person name="Weaver J.A."/>
            <person name="Alberti F."/>
        </authorList>
    </citation>
    <scope>NUCLEOTIDE SEQUENCE [LARGE SCALE GENOMIC DNA]</scope>
    <source>
        <strain evidence="3">T-177</strain>
    </source>
</reference>
<dbReference type="InterPro" id="IPR037138">
    <property type="entry name" value="His_deacetylse_dom_sf"/>
</dbReference>
<gene>
    <name evidence="2" type="ORF">HGRIS_000451</name>
</gene>
<sequence>MQTSVHKEAPVAYIVSKELVQVSSLLPSNRLRSMMVHSLVNLMGLLSPGYSNNAKVQVISPSRASSEALAVYHSRDYLDFVLDPDNSHPSSATQAVNGARLEDLGLEDDCPPFQGLHHYVPLVGGASLTAARTLTAGLAEIAICWDGGRHHAQKSRASGFCYVADCILLLLALKRSSLPPLMSSSPETTRKSRTMYLDLDLHFSDAVSQAFYTQNAFGTSQILTLSIHHSSPGFFPISSLSGLPQPSSPAFDPFTLAIPLHRGASDTTYARIWPIVENLFSIFDPDFIVVQCGVDALSGDPCKTFNWSLGDGVGSLSWYIGKIKSLPGKKLFLGGGGYNSPNAARAWTYLTSVLVDNPLPLDSQIPDHTMFPSYAPSFTLDVPAGNMQDENTEAYLTSVENCFQEAVVALEQRLNVR</sequence>
<dbReference type="PRINTS" id="PR01270">
    <property type="entry name" value="HDASUPER"/>
</dbReference>
<protein>
    <recommendedName>
        <fullName evidence="1">Histone deacetylase domain-containing protein</fullName>
    </recommendedName>
</protein>
<evidence type="ECO:0000259" key="1">
    <source>
        <dbReference type="Pfam" id="PF00850"/>
    </source>
</evidence>
<dbReference type="Pfam" id="PF00850">
    <property type="entry name" value="Hist_deacetyl"/>
    <property type="match status" value="1"/>
</dbReference>
<evidence type="ECO:0000313" key="3">
    <source>
        <dbReference type="Proteomes" id="UP001556367"/>
    </source>
</evidence>
<organism evidence="2 3">
    <name type="scientific">Hohenbuehelia grisea</name>
    <dbReference type="NCBI Taxonomy" id="104357"/>
    <lineage>
        <taxon>Eukaryota</taxon>
        <taxon>Fungi</taxon>
        <taxon>Dikarya</taxon>
        <taxon>Basidiomycota</taxon>
        <taxon>Agaricomycotina</taxon>
        <taxon>Agaricomycetes</taxon>
        <taxon>Agaricomycetidae</taxon>
        <taxon>Agaricales</taxon>
        <taxon>Pleurotineae</taxon>
        <taxon>Pleurotaceae</taxon>
        <taxon>Hohenbuehelia</taxon>
    </lineage>
</organism>
<proteinExistence type="predicted"/>
<dbReference type="InterPro" id="IPR023696">
    <property type="entry name" value="Ureohydrolase_dom_sf"/>
</dbReference>
<keyword evidence="3" id="KW-1185">Reference proteome</keyword>
<dbReference type="Gene3D" id="3.40.800.20">
    <property type="entry name" value="Histone deacetylase domain"/>
    <property type="match status" value="1"/>
</dbReference>
<feature type="domain" description="Histone deacetylase" evidence="1">
    <location>
        <begin position="49"/>
        <end position="353"/>
    </location>
</feature>
<dbReference type="PANTHER" id="PTHR10625:SF36">
    <property type="entry name" value="HISTONE DEACETYLASE 3"/>
    <property type="match status" value="1"/>
</dbReference>
<comment type="caution">
    <text evidence="2">The sequence shown here is derived from an EMBL/GenBank/DDBJ whole genome shotgun (WGS) entry which is preliminary data.</text>
</comment>
<dbReference type="InterPro" id="IPR000286">
    <property type="entry name" value="HDACs"/>
</dbReference>
<dbReference type="Proteomes" id="UP001556367">
    <property type="component" value="Unassembled WGS sequence"/>
</dbReference>
<evidence type="ECO:0000313" key="2">
    <source>
        <dbReference type="EMBL" id="KAL0958304.1"/>
    </source>
</evidence>